<evidence type="ECO:0000313" key="15">
    <source>
        <dbReference type="Proteomes" id="UP001189122"/>
    </source>
</evidence>
<keyword evidence="6 13" id="KW-0735">Signal-anchor</keyword>
<dbReference type="PANTHER" id="PTHR10896">
    <property type="entry name" value="GALACTOSYLGALACTOSYLXYLOSYLPROTEIN 3-BETA-GLUCURONOSYLTRANSFERASE BETA-1,3-GLUCURONYLTRANSFERASE"/>
    <property type="match status" value="1"/>
</dbReference>
<evidence type="ECO:0000256" key="3">
    <source>
        <dbReference type="ARBA" id="ARBA00022676"/>
    </source>
</evidence>
<dbReference type="InterPro" id="IPR029044">
    <property type="entry name" value="Nucleotide-diphossugar_trans"/>
</dbReference>
<dbReference type="Proteomes" id="UP001189122">
    <property type="component" value="Unassembled WGS sequence"/>
</dbReference>
<dbReference type="GO" id="GO:0042285">
    <property type="term" value="F:xylosyltransferase activity"/>
    <property type="evidence" value="ECO:0007669"/>
    <property type="project" value="TreeGrafter"/>
</dbReference>
<keyword evidence="5" id="KW-0812">Transmembrane</keyword>
<evidence type="ECO:0000256" key="11">
    <source>
        <dbReference type="ARBA" id="ARBA00023316"/>
    </source>
</evidence>
<keyword evidence="7" id="KW-1133">Transmembrane helix</keyword>
<gene>
    <name evidence="14" type="ORF">SI7747_06008201</name>
</gene>
<name>A0A7I8IUY6_SPIIN</name>
<dbReference type="GO" id="GO:0000139">
    <property type="term" value="C:Golgi membrane"/>
    <property type="evidence" value="ECO:0007669"/>
    <property type="project" value="UniProtKB-SubCell"/>
</dbReference>
<proteinExistence type="inferred from homology"/>
<keyword evidence="15" id="KW-1185">Reference proteome</keyword>
<accession>A0A7I8IUY6</accession>
<evidence type="ECO:0000256" key="9">
    <source>
        <dbReference type="ARBA" id="ARBA00023136"/>
    </source>
</evidence>
<evidence type="ECO:0000256" key="13">
    <source>
        <dbReference type="RuleBase" id="RU363127"/>
    </source>
</evidence>
<dbReference type="GO" id="GO:0015018">
    <property type="term" value="F:galactosylgalactosylxylosylprotein 3-beta-glucuronosyltransferase activity"/>
    <property type="evidence" value="ECO:0007669"/>
    <property type="project" value="InterPro"/>
</dbReference>
<dbReference type="GO" id="GO:0010417">
    <property type="term" value="P:glucuronoxylan biosynthetic process"/>
    <property type="evidence" value="ECO:0007669"/>
    <property type="project" value="TreeGrafter"/>
</dbReference>
<dbReference type="Gene3D" id="3.90.550.10">
    <property type="entry name" value="Spore Coat Polysaccharide Biosynthesis Protein SpsA, Chain A"/>
    <property type="match status" value="1"/>
</dbReference>
<evidence type="ECO:0000313" key="14">
    <source>
        <dbReference type="EMBL" id="CAA2622143.1"/>
    </source>
</evidence>
<keyword evidence="11 13" id="KW-0961">Cell wall biogenesis/degradation</keyword>
<dbReference type="GO" id="GO:0009834">
    <property type="term" value="P:plant-type secondary cell wall biogenesis"/>
    <property type="evidence" value="ECO:0007669"/>
    <property type="project" value="TreeGrafter"/>
</dbReference>
<comment type="subcellular location">
    <subcellularLocation>
        <location evidence="1 13">Golgi apparatus membrane</location>
        <topology evidence="1 13">Single-pass type II membrane protein</topology>
    </subcellularLocation>
</comment>
<dbReference type="Pfam" id="PF03360">
    <property type="entry name" value="Glyco_transf_43"/>
    <property type="match status" value="1"/>
</dbReference>
<comment type="similarity">
    <text evidence="2 13">Belongs to the glycosyltransferase 43 family.</text>
</comment>
<dbReference type="SUPFAM" id="SSF53448">
    <property type="entry name" value="Nucleotide-diphospho-sugar transferases"/>
    <property type="match status" value="1"/>
</dbReference>
<evidence type="ECO:0000256" key="6">
    <source>
        <dbReference type="ARBA" id="ARBA00022968"/>
    </source>
</evidence>
<evidence type="ECO:0000256" key="8">
    <source>
        <dbReference type="ARBA" id="ARBA00023034"/>
    </source>
</evidence>
<keyword evidence="4 13" id="KW-0808">Transferase</keyword>
<dbReference type="InterPro" id="IPR005027">
    <property type="entry name" value="Glyco_trans_43"/>
</dbReference>
<dbReference type="PANTHER" id="PTHR10896:SF59">
    <property type="entry name" value="BETA-1,4-XYLOSYLTRANSFERASE IRX9"/>
    <property type="match status" value="1"/>
</dbReference>
<reference evidence="14 15" key="1">
    <citation type="submission" date="2019-12" db="EMBL/GenBank/DDBJ databases">
        <authorList>
            <person name="Scholz U."/>
            <person name="Mascher M."/>
            <person name="Fiebig A."/>
        </authorList>
    </citation>
    <scope>NUCLEOTIDE SEQUENCE</scope>
</reference>
<dbReference type="EMBL" id="CACRZD030000006">
    <property type="protein sequence ID" value="CAA6661806.1"/>
    <property type="molecule type" value="Genomic_DNA"/>
</dbReference>
<evidence type="ECO:0000256" key="1">
    <source>
        <dbReference type="ARBA" id="ARBA00004323"/>
    </source>
</evidence>
<dbReference type="AlphaFoldDB" id="A0A7I8IUY6"/>
<keyword evidence="9" id="KW-0472">Membrane</keyword>
<evidence type="ECO:0000256" key="12">
    <source>
        <dbReference type="PIRSR" id="PIRSR605027-4"/>
    </source>
</evidence>
<evidence type="ECO:0000256" key="10">
    <source>
        <dbReference type="ARBA" id="ARBA00023180"/>
    </source>
</evidence>
<evidence type="ECO:0000256" key="7">
    <source>
        <dbReference type="ARBA" id="ARBA00022989"/>
    </source>
</evidence>
<protein>
    <recommendedName>
        <fullName evidence="13">Glycosyltransferases</fullName>
        <ecNumber evidence="13">2.4.-.-</ecNumber>
    </recommendedName>
</protein>
<sequence>MYRHLVFGETFSDPQAEIHHQRNIALNHIEDHRLSGIVHFSCLSDAYDLQFFDEIRGIEAFGTWPAASVSASEKQVVVEGPVCRSSRIVGWYLAAPFAFNSSILWDPDRWVRPTNLPDISQDSVRFLQEVVAEDDTKLRAFPSPDCSRILTWRLRSPGGSPFPAATQTQEGDFEAQTARGKVASFRPYFAPFFPFCPRGINSISHF</sequence>
<feature type="site" description="Interaction with galactose moiety of substrate glycoprotein" evidence="12">
    <location>
        <position position="79"/>
    </location>
</feature>
<dbReference type="EC" id="2.4.-.-" evidence="13"/>
<dbReference type="GO" id="GO:0071555">
    <property type="term" value="P:cell wall organization"/>
    <property type="evidence" value="ECO:0007669"/>
    <property type="project" value="UniProtKB-KW"/>
</dbReference>
<evidence type="ECO:0000256" key="5">
    <source>
        <dbReference type="ARBA" id="ARBA00022692"/>
    </source>
</evidence>
<organism evidence="14">
    <name type="scientific">Spirodela intermedia</name>
    <name type="common">Intermediate duckweed</name>
    <dbReference type="NCBI Taxonomy" id="51605"/>
    <lineage>
        <taxon>Eukaryota</taxon>
        <taxon>Viridiplantae</taxon>
        <taxon>Streptophyta</taxon>
        <taxon>Embryophyta</taxon>
        <taxon>Tracheophyta</taxon>
        <taxon>Spermatophyta</taxon>
        <taxon>Magnoliopsida</taxon>
        <taxon>Liliopsida</taxon>
        <taxon>Araceae</taxon>
        <taxon>Lemnoideae</taxon>
        <taxon>Spirodela</taxon>
    </lineage>
</organism>
<evidence type="ECO:0000256" key="4">
    <source>
        <dbReference type="ARBA" id="ARBA00022679"/>
    </source>
</evidence>
<evidence type="ECO:0000256" key="2">
    <source>
        <dbReference type="ARBA" id="ARBA00007706"/>
    </source>
</evidence>
<keyword evidence="10" id="KW-0325">Glycoprotein</keyword>
<keyword evidence="8 13" id="KW-0333">Golgi apparatus</keyword>
<keyword evidence="3" id="KW-0328">Glycosyltransferase</keyword>
<dbReference type="EMBL" id="LR743593">
    <property type="protein sequence ID" value="CAA2622143.1"/>
    <property type="molecule type" value="Genomic_DNA"/>
</dbReference>
<comment type="function">
    <text evidence="13">Involved in the synthesis of glucuronoxylan hemicellulose in secondary cell walls.</text>
</comment>